<evidence type="ECO:0000313" key="2">
    <source>
        <dbReference type="Proteomes" id="UP000263900"/>
    </source>
</evidence>
<gene>
    <name evidence="1" type="ORF">D3H65_08155</name>
</gene>
<dbReference type="OrthoDB" id="7950977at2"/>
<organism evidence="1 2">
    <name type="scientific">Paraflavitalea soli</name>
    <dbReference type="NCBI Taxonomy" id="2315862"/>
    <lineage>
        <taxon>Bacteria</taxon>
        <taxon>Pseudomonadati</taxon>
        <taxon>Bacteroidota</taxon>
        <taxon>Chitinophagia</taxon>
        <taxon>Chitinophagales</taxon>
        <taxon>Chitinophagaceae</taxon>
        <taxon>Paraflavitalea</taxon>
    </lineage>
</organism>
<dbReference type="Gene3D" id="1.10.150.20">
    <property type="entry name" value="5' to 3' exonuclease, C-terminal subdomain"/>
    <property type="match status" value="1"/>
</dbReference>
<dbReference type="Proteomes" id="UP000263900">
    <property type="component" value="Chromosome"/>
</dbReference>
<dbReference type="KEGG" id="pseg:D3H65_08155"/>
<dbReference type="SUPFAM" id="SSF47789">
    <property type="entry name" value="C-terminal domain of RNA polymerase alpha subunit"/>
    <property type="match status" value="1"/>
</dbReference>
<accession>A0A3B7MLX0</accession>
<dbReference type="AlphaFoldDB" id="A0A3B7MLX0"/>
<name>A0A3B7MLX0_9BACT</name>
<reference evidence="1 2" key="1">
    <citation type="submission" date="2018-09" db="EMBL/GenBank/DDBJ databases">
        <title>Genome sequencing of strain 6GH32-13.</title>
        <authorList>
            <person name="Weon H.-Y."/>
            <person name="Heo J."/>
            <person name="Kwon S.-W."/>
        </authorList>
    </citation>
    <scope>NUCLEOTIDE SEQUENCE [LARGE SCALE GENOMIC DNA]</scope>
    <source>
        <strain evidence="1 2">5GH32-13</strain>
    </source>
</reference>
<dbReference type="EMBL" id="CP032157">
    <property type="protein sequence ID" value="AXY73956.1"/>
    <property type="molecule type" value="Genomic_DNA"/>
</dbReference>
<evidence type="ECO:0000313" key="1">
    <source>
        <dbReference type="EMBL" id="AXY73956.1"/>
    </source>
</evidence>
<protein>
    <recommendedName>
        <fullName evidence="3">RNA polymerase alpha subunit C-terminal domain-containing protein</fullName>
    </recommendedName>
</protein>
<keyword evidence="2" id="KW-1185">Reference proteome</keyword>
<evidence type="ECO:0008006" key="3">
    <source>
        <dbReference type="Google" id="ProtNLM"/>
    </source>
</evidence>
<proteinExistence type="predicted"/>
<dbReference type="NCBIfam" id="NF005841">
    <property type="entry name" value="PRK07758.1"/>
    <property type="match status" value="1"/>
</dbReference>
<sequence>MTVTKKNLRTCAKGHQYYKSTDCPTCPICEEERKPATGFLSTLSAPARRALENAGLTTPDKLAQHSEQDILKLHGMGPGSLPKLRAALQAAGLSFKEK</sequence>
<dbReference type="RefSeq" id="WP_119049843.1">
    <property type="nucleotide sequence ID" value="NZ_CP032157.1"/>
</dbReference>